<keyword evidence="2 11" id="KW-0645">Protease</keyword>
<reference evidence="11 12" key="1">
    <citation type="submission" date="2018-06" db="EMBL/GenBank/DDBJ databases">
        <title>Draft Whole-Genome Sequence of the purple photosynthetic bacterium Rhodospeudomonas palustris XCP.</title>
        <authorList>
            <person name="Rayyan A."/>
            <person name="Meyer T.E."/>
            <person name="Kyndt J.A."/>
        </authorList>
    </citation>
    <scope>NUCLEOTIDE SEQUENCE [LARGE SCALE GENOMIC DNA]</scope>
    <source>
        <strain evidence="11 12">XCP</strain>
    </source>
</reference>
<keyword evidence="6" id="KW-0720">Serine protease</keyword>
<dbReference type="SUPFAM" id="SSF50156">
    <property type="entry name" value="PDZ domain-like"/>
    <property type="match status" value="2"/>
</dbReference>
<dbReference type="InterPro" id="IPR036034">
    <property type="entry name" value="PDZ_sf"/>
</dbReference>
<dbReference type="InterPro" id="IPR011782">
    <property type="entry name" value="Pept_S1C_Do"/>
</dbReference>
<evidence type="ECO:0000256" key="7">
    <source>
        <dbReference type="PIRSR" id="PIRSR611782-1"/>
    </source>
</evidence>
<feature type="binding site" evidence="8">
    <location>
        <position position="134"/>
    </location>
    <ligand>
        <name>substrate</name>
    </ligand>
</feature>
<dbReference type="PANTHER" id="PTHR22939:SF129">
    <property type="entry name" value="SERINE PROTEASE HTRA2, MITOCHONDRIAL"/>
    <property type="match status" value="1"/>
</dbReference>
<evidence type="ECO:0000259" key="10">
    <source>
        <dbReference type="PROSITE" id="PS50106"/>
    </source>
</evidence>
<evidence type="ECO:0000313" key="11">
    <source>
        <dbReference type="EMBL" id="PZA12350.1"/>
    </source>
</evidence>
<dbReference type="SMART" id="SM00228">
    <property type="entry name" value="PDZ"/>
    <property type="match status" value="2"/>
</dbReference>
<dbReference type="EMBL" id="QKQS01000013">
    <property type="protein sequence ID" value="PZA12350.1"/>
    <property type="molecule type" value="Genomic_DNA"/>
</dbReference>
<keyword evidence="5" id="KW-0378">Hydrolase</keyword>
<feature type="active site" description="Charge relay system" evidence="7">
    <location>
        <position position="210"/>
    </location>
</feature>
<dbReference type="PANTHER" id="PTHR22939">
    <property type="entry name" value="SERINE PROTEASE FAMILY S1C HTRA-RELATED"/>
    <property type="match status" value="1"/>
</dbReference>
<gene>
    <name evidence="11" type="ORF">DNX69_10195</name>
</gene>
<dbReference type="Proteomes" id="UP000248134">
    <property type="component" value="Unassembled WGS sequence"/>
</dbReference>
<feature type="active site" description="Charge relay system" evidence="7">
    <location>
        <position position="104"/>
    </location>
</feature>
<evidence type="ECO:0000256" key="5">
    <source>
        <dbReference type="ARBA" id="ARBA00022801"/>
    </source>
</evidence>
<accession>A0A323UL98</accession>
<feature type="chain" id="PRO_5039076578" evidence="9">
    <location>
        <begin position="23"/>
        <end position="463"/>
    </location>
</feature>
<dbReference type="Gene3D" id="2.40.10.120">
    <property type="match status" value="1"/>
</dbReference>
<name>A0A323UL98_RHOPL</name>
<dbReference type="GO" id="GO:0006508">
    <property type="term" value="P:proteolysis"/>
    <property type="evidence" value="ECO:0007669"/>
    <property type="project" value="UniProtKB-KW"/>
</dbReference>
<evidence type="ECO:0000313" key="12">
    <source>
        <dbReference type="Proteomes" id="UP000248134"/>
    </source>
</evidence>
<keyword evidence="3 9" id="KW-0732">Signal</keyword>
<dbReference type="AlphaFoldDB" id="A0A323UL98"/>
<evidence type="ECO:0000256" key="4">
    <source>
        <dbReference type="ARBA" id="ARBA00022737"/>
    </source>
</evidence>
<feature type="active site" description="Charge relay system" evidence="7">
    <location>
        <position position="134"/>
    </location>
</feature>
<feature type="signal peptide" evidence="9">
    <location>
        <begin position="1"/>
        <end position="22"/>
    </location>
</feature>
<evidence type="ECO:0000256" key="8">
    <source>
        <dbReference type="PIRSR" id="PIRSR611782-2"/>
    </source>
</evidence>
<comment type="similarity">
    <text evidence="1">Belongs to the peptidase S1C family.</text>
</comment>
<keyword evidence="4" id="KW-0677">Repeat</keyword>
<evidence type="ECO:0000256" key="3">
    <source>
        <dbReference type="ARBA" id="ARBA00022729"/>
    </source>
</evidence>
<proteinExistence type="inferred from homology"/>
<dbReference type="Pfam" id="PF13180">
    <property type="entry name" value="PDZ_2"/>
    <property type="match status" value="2"/>
</dbReference>
<evidence type="ECO:0000256" key="1">
    <source>
        <dbReference type="ARBA" id="ARBA00010541"/>
    </source>
</evidence>
<dbReference type="PRINTS" id="PR00834">
    <property type="entry name" value="PROTEASES2C"/>
</dbReference>
<feature type="domain" description="PDZ" evidence="10">
    <location>
        <begin position="248"/>
        <end position="346"/>
    </location>
</feature>
<comment type="caution">
    <text evidence="11">The sequence shown here is derived from an EMBL/GenBank/DDBJ whole genome shotgun (WGS) entry which is preliminary data.</text>
</comment>
<dbReference type="RefSeq" id="WP_110785862.1">
    <property type="nucleotide sequence ID" value="NZ_QKQS01000013.1"/>
</dbReference>
<dbReference type="SUPFAM" id="SSF50494">
    <property type="entry name" value="Trypsin-like serine proteases"/>
    <property type="match status" value="1"/>
</dbReference>
<sequence>MNPIRTLTILCLSLAVTTPLAAQERRLPSSQAEIRLSYAPIVQHVQPAVVNVYAAKVVQNRNPLLEDPIFRRFFGVPGQPEQIQRSLGSGVMVDASGLVVTNNHVIEGADQVKVALADKREFEAEIVLKDSRTDLAVLRLKDTKEKFPTLDFANSDDLMVGDLVMAVGNPFGVGQTVTHGIVSALARTQVGITDYQFFIQTDAAINPGNSGGALVDMTGKLVGINTAIFSRSGGSQGIGFAIPANMVRVVVASAKSGGKAVKRPWLGARLQAVTPEIAETLGLKRPGGALVASVTKGSPAERAGLKLSDLIVSIDGFAIDDPNAFDYRFATRPLGGAAQIDVQRNGKPVKLSIPLETAPDTGRDEMVITSRSPFKGAKVANISPAIADEMRLDPSVEGVVVTDLADDSTAANVGFQKGDIIVAVNNSRIAKTSDLERIAGQSPRLWRIMLVRGGQQIQVTLGG</sequence>
<dbReference type="NCBIfam" id="TIGR02037">
    <property type="entry name" value="degP_htrA_DO"/>
    <property type="match status" value="1"/>
</dbReference>
<evidence type="ECO:0000256" key="2">
    <source>
        <dbReference type="ARBA" id="ARBA00022670"/>
    </source>
</evidence>
<protein>
    <submittedName>
        <fullName evidence="11">Serine protease</fullName>
    </submittedName>
</protein>
<feature type="binding site" evidence="8">
    <location>
        <begin position="208"/>
        <end position="210"/>
    </location>
    <ligand>
        <name>substrate</name>
    </ligand>
</feature>
<feature type="binding site" evidence="8">
    <location>
        <position position="104"/>
    </location>
    <ligand>
        <name>substrate</name>
    </ligand>
</feature>
<dbReference type="Gene3D" id="2.30.42.10">
    <property type="match status" value="2"/>
</dbReference>
<dbReference type="InterPro" id="IPR001478">
    <property type="entry name" value="PDZ"/>
</dbReference>
<dbReference type="InterPro" id="IPR001940">
    <property type="entry name" value="Peptidase_S1C"/>
</dbReference>
<dbReference type="InterPro" id="IPR009003">
    <property type="entry name" value="Peptidase_S1_PA"/>
</dbReference>
<dbReference type="PROSITE" id="PS50106">
    <property type="entry name" value="PDZ"/>
    <property type="match status" value="1"/>
</dbReference>
<evidence type="ECO:0000256" key="9">
    <source>
        <dbReference type="SAM" id="SignalP"/>
    </source>
</evidence>
<evidence type="ECO:0000256" key="6">
    <source>
        <dbReference type="ARBA" id="ARBA00022825"/>
    </source>
</evidence>
<organism evidence="11 12">
    <name type="scientific">Rhodopseudomonas palustris</name>
    <dbReference type="NCBI Taxonomy" id="1076"/>
    <lineage>
        <taxon>Bacteria</taxon>
        <taxon>Pseudomonadati</taxon>
        <taxon>Pseudomonadota</taxon>
        <taxon>Alphaproteobacteria</taxon>
        <taxon>Hyphomicrobiales</taxon>
        <taxon>Nitrobacteraceae</taxon>
        <taxon>Rhodopseudomonas</taxon>
    </lineage>
</organism>
<dbReference type="Pfam" id="PF13365">
    <property type="entry name" value="Trypsin_2"/>
    <property type="match status" value="1"/>
</dbReference>
<dbReference type="OrthoDB" id="7358927at2"/>
<dbReference type="GO" id="GO:0004252">
    <property type="term" value="F:serine-type endopeptidase activity"/>
    <property type="evidence" value="ECO:0007669"/>
    <property type="project" value="InterPro"/>
</dbReference>